<name>A0A1H3B6U5_9FLAO</name>
<keyword evidence="3" id="KW-1185">Reference proteome</keyword>
<dbReference type="GO" id="GO:0005544">
    <property type="term" value="F:calcium-dependent phospholipid binding"/>
    <property type="evidence" value="ECO:0007669"/>
    <property type="project" value="InterPro"/>
</dbReference>
<dbReference type="SUPFAM" id="SSF47874">
    <property type="entry name" value="Annexin"/>
    <property type="match status" value="1"/>
</dbReference>
<dbReference type="Gene3D" id="1.10.220.10">
    <property type="entry name" value="Annexin"/>
    <property type="match status" value="1"/>
</dbReference>
<keyword evidence="1" id="KW-0812">Transmembrane</keyword>
<dbReference type="AlphaFoldDB" id="A0A1H3B6U5"/>
<evidence type="ECO:0000256" key="1">
    <source>
        <dbReference type="SAM" id="Phobius"/>
    </source>
</evidence>
<proteinExistence type="predicted"/>
<keyword evidence="1" id="KW-0472">Membrane</keyword>
<dbReference type="STRING" id="229203.SAMN05444338_109152"/>
<dbReference type="InterPro" id="IPR037104">
    <property type="entry name" value="Annexin_sf"/>
</dbReference>
<feature type="transmembrane region" description="Helical" evidence="1">
    <location>
        <begin position="13"/>
        <end position="29"/>
    </location>
</feature>
<dbReference type="RefSeq" id="WP_091432951.1">
    <property type="nucleotide sequence ID" value="NZ_FNMV01000009.1"/>
</dbReference>
<sequence>MKLTAQQEVNLKTGAYVVAAGLLVYFVFVKRKDNSGNSSDPTGNGGSTPSLPAFNPKIVAENLYDAMKDSGTDEESILETLKTVTLSQFAQVITAFGNRAYNTVTGNQYNFNPFSSLPNLPLKTWLKEELNTKDYALLRSKYPNYL</sequence>
<dbReference type="EMBL" id="FNMV01000009">
    <property type="protein sequence ID" value="SDX36769.1"/>
    <property type="molecule type" value="Genomic_DNA"/>
</dbReference>
<dbReference type="OrthoDB" id="1365308at2"/>
<evidence type="ECO:0000313" key="2">
    <source>
        <dbReference type="EMBL" id="SDX36769.1"/>
    </source>
</evidence>
<gene>
    <name evidence="2" type="ORF">SAMN05444338_109152</name>
</gene>
<organism evidence="2 3">
    <name type="scientific">Flavobacterium degerlachei</name>
    <dbReference type="NCBI Taxonomy" id="229203"/>
    <lineage>
        <taxon>Bacteria</taxon>
        <taxon>Pseudomonadati</taxon>
        <taxon>Bacteroidota</taxon>
        <taxon>Flavobacteriia</taxon>
        <taxon>Flavobacteriales</taxon>
        <taxon>Flavobacteriaceae</taxon>
        <taxon>Flavobacterium</taxon>
    </lineage>
</organism>
<dbReference type="Proteomes" id="UP000198569">
    <property type="component" value="Unassembled WGS sequence"/>
</dbReference>
<protein>
    <submittedName>
        <fullName evidence="2">Annexin</fullName>
    </submittedName>
</protein>
<dbReference type="GO" id="GO:0005509">
    <property type="term" value="F:calcium ion binding"/>
    <property type="evidence" value="ECO:0007669"/>
    <property type="project" value="InterPro"/>
</dbReference>
<evidence type="ECO:0000313" key="3">
    <source>
        <dbReference type="Proteomes" id="UP000198569"/>
    </source>
</evidence>
<reference evidence="3" key="1">
    <citation type="submission" date="2016-10" db="EMBL/GenBank/DDBJ databases">
        <authorList>
            <person name="Varghese N."/>
            <person name="Submissions S."/>
        </authorList>
    </citation>
    <scope>NUCLEOTIDE SEQUENCE [LARGE SCALE GENOMIC DNA]</scope>
    <source>
        <strain evidence="3">DSM 15718</strain>
    </source>
</reference>
<accession>A0A1H3B6U5</accession>
<keyword evidence="1" id="KW-1133">Transmembrane helix</keyword>